<keyword evidence="3" id="KW-0808">Transferase</keyword>
<keyword evidence="2" id="KW-0489">Methyltransferase</keyword>
<dbReference type="AlphaFoldDB" id="A0A832WA83"/>
<dbReference type="GO" id="GO:0032259">
    <property type="term" value="P:methylation"/>
    <property type="evidence" value="ECO:0007669"/>
    <property type="project" value="UniProtKB-KW"/>
</dbReference>
<reference evidence="4" key="1">
    <citation type="journal article" date="2020" name="bioRxiv">
        <title>A rank-normalized archaeal taxonomy based on genome phylogeny resolves widespread incomplete and uneven classifications.</title>
        <authorList>
            <person name="Rinke C."/>
            <person name="Chuvochina M."/>
            <person name="Mussig A.J."/>
            <person name="Chaumeil P.-A."/>
            <person name="Waite D.W."/>
            <person name="Whitman W.B."/>
            <person name="Parks D.H."/>
            <person name="Hugenholtz P."/>
        </authorList>
    </citation>
    <scope>NUCLEOTIDE SEQUENCE</scope>
    <source>
        <strain evidence="4">UBA8853</strain>
    </source>
</reference>
<dbReference type="GO" id="GO:0008168">
    <property type="term" value="F:methyltransferase activity"/>
    <property type="evidence" value="ECO:0007669"/>
    <property type="project" value="UniProtKB-KW"/>
</dbReference>
<gene>
    <name evidence="4" type="primary">mtxX</name>
    <name evidence="4" type="ORF">HA336_01170</name>
</gene>
<dbReference type="NCBIfam" id="TIGR03270">
    <property type="entry name" value="methan_mark_4"/>
    <property type="match status" value="1"/>
</dbReference>
<comment type="caution">
    <text evidence="4">The sequence shown here is derived from an EMBL/GenBank/DDBJ whole genome shotgun (WGS) entry which is preliminary data.</text>
</comment>
<evidence type="ECO:0000313" key="5">
    <source>
        <dbReference type="Proteomes" id="UP000619545"/>
    </source>
</evidence>
<sequence>MRVGIALSGDVPGAAERVLEAVERADVDVVVYHNVELDADVEEVRAKDPGRALVEDLVEGRLDAAVRGAVSGRCVRELVDALDLPFTGRSTVLEAEGRRVLLAPVGIDEGWEVESLVKLGELAARFHRRLTRREPSVAVVSSGRLEDFGRRSEIDRWLADGELVARLLKERGMEVEHVGILVEEALERDVVLFVNGVLGNLTFRCLSLVAGFRSHGAPVLAALERGVVFVDTSRAQRASGYARALRLAAELAGG</sequence>
<organism evidence="4 5">
    <name type="scientific">Methanopyrus kandleri</name>
    <dbReference type="NCBI Taxonomy" id="2320"/>
    <lineage>
        <taxon>Archaea</taxon>
        <taxon>Methanobacteriati</taxon>
        <taxon>Methanobacteriota</taxon>
        <taxon>Methanomada group</taxon>
        <taxon>Methanopyri</taxon>
        <taxon>Methanopyrales</taxon>
        <taxon>Methanopyraceae</taxon>
        <taxon>Methanopyrus</taxon>
    </lineage>
</organism>
<comment type="similarity">
    <text evidence="1">Belongs to the MtxX family.</text>
</comment>
<dbReference type="SUPFAM" id="SSF53659">
    <property type="entry name" value="Isocitrate/Isopropylmalate dehydrogenase-like"/>
    <property type="match status" value="1"/>
</dbReference>
<dbReference type="Proteomes" id="UP000619545">
    <property type="component" value="Unassembled WGS sequence"/>
</dbReference>
<evidence type="ECO:0000256" key="3">
    <source>
        <dbReference type="ARBA" id="ARBA00022679"/>
    </source>
</evidence>
<evidence type="ECO:0000256" key="2">
    <source>
        <dbReference type="ARBA" id="ARBA00022603"/>
    </source>
</evidence>
<dbReference type="InterPro" id="IPR016764">
    <property type="entry name" value="MeTrfase_MtxX_xsu"/>
</dbReference>
<evidence type="ECO:0000256" key="1">
    <source>
        <dbReference type="ARBA" id="ARBA00009125"/>
    </source>
</evidence>
<dbReference type="GeneID" id="1477042"/>
<dbReference type="PIRSF" id="PIRSF019709">
    <property type="entry name" value="Methyltransf_MtxX"/>
    <property type="match status" value="1"/>
</dbReference>
<dbReference type="RefSeq" id="WP_011019309.1">
    <property type="nucleotide sequence ID" value="NZ_DUJS01000002.1"/>
</dbReference>
<protein>
    <submittedName>
        <fullName evidence="4">Methanogenesis marker protein Mmp4/MtxX</fullName>
    </submittedName>
</protein>
<proteinExistence type="inferred from homology"/>
<dbReference type="SMR" id="A0A832WA83"/>
<accession>A0A832WA83</accession>
<name>A0A832WA83_9EURY</name>
<dbReference type="EMBL" id="DUJS01000002">
    <property type="protein sequence ID" value="HII69828.1"/>
    <property type="molecule type" value="Genomic_DNA"/>
</dbReference>
<evidence type="ECO:0000313" key="4">
    <source>
        <dbReference type="EMBL" id="HII69828.1"/>
    </source>
</evidence>